<organism evidence="1 2">
    <name type="scientific">Nicotiana tabacum</name>
    <name type="common">Common tobacco</name>
    <dbReference type="NCBI Taxonomy" id="4097"/>
    <lineage>
        <taxon>Eukaryota</taxon>
        <taxon>Viridiplantae</taxon>
        <taxon>Streptophyta</taxon>
        <taxon>Embryophyta</taxon>
        <taxon>Tracheophyta</taxon>
        <taxon>Spermatophyta</taxon>
        <taxon>Magnoliopsida</taxon>
        <taxon>eudicotyledons</taxon>
        <taxon>Gunneridae</taxon>
        <taxon>Pentapetalae</taxon>
        <taxon>asterids</taxon>
        <taxon>lamiids</taxon>
        <taxon>Solanales</taxon>
        <taxon>Solanaceae</taxon>
        <taxon>Nicotianoideae</taxon>
        <taxon>Nicotianeae</taxon>
        <taxon>Nicotiana</taxon>
    </lineage>
</organism>
<evidence type="ECO:0000313" key="2">
    <source>
        <dbReference type="RefSeq" id="XP_075109110.1"/>
    </source>
</evidence>
<protein>
    <submittedName>
        <fullName evidence="2">Uncharacterized protein LOC142180906</fullName>
    </submittedName>
</protein>
<evidence type="ECO:0000313" key="1">
    <source>
        <dbReference type="Proteomes" id="UP000790787"/>
    </source>
</evidence>
<reference evidence="2" key="2">
    <citation type="submission" date="2025-08" db="UniProtKB">
        <authorList>
            <consortium name="RefSeq"/>
        </authorList>
    </citation>
    <scope>IDENTIFICATION</scope>
    <source>
        <tissue evidence="2">Leaf</tissue>
    </source>
</reference>
<keyword evidence="1" id="KW-1185">Reference proteome</keyword>
<dbReference type="Proteomes" id="UP000790787">
    <property type="component" value="Chromosome 5"/>
</dbReference>
<dbReference type="RefSeq" id="XP_075109110.1">
    <property type="nucleotide sequence ID" value="XM_075253009.1"/>
</dbReference>
<reference evidence="1" key="1">
    <citation type="journal article" date="2014" name="Nat. Commun.">
        <title>The tobacco genome sequence and its comparison with those of tomato and potato.</title>
        <authorList>
            <person name="Sierro N."/>
            <person name="Battey J.N."/>
            <person name="Ouadi S."/>
            <person name="Bakaher N."/>
            <person name="Bovet L."/>
            <person name="Willig A."/>
            <person name="Goepfert S."/>
            <person name="Peitsch M.C."/>
            <person name="Ivanov N.V."/>
        </authorList>
    </citation>
    <scope>NUCLEOTIDE SEQUENCE [LARGE SCALE GENOMIC DNA]</scope>
</reference>
<gene>
    <name evidence="2" type="primary">LOC142180906</name>
</gene>
<proteinExistence type="predicted"/>
<accession>A0AC58UHZ1</accession>
<name>A0AC58UHZ1_TOBAC</name>
<sequence>MIQHLVFPADLLEKLFQYYDVIVGMDWLHRHHGLVDCRLKKVTFRTPAYSHIVVQEERSLTSNIISIVLARKMIRQGCNAYIDHQVDTQLGSPSLRDIPTVCGFPDVFFDDLPRFPPKRKIEFPIELVPGTTIFIAPYRIAAAELKS</sequence>